<dbReference type="GO" id="GO:0016740">
    <property type="term" value="F:transferase activity"/>
    <property type="evidence" value="ECO:0007669"/>
    <property type="project" value="UniProtKB-KW"/>
</dbReference>
<comment type="pathway">
    <text evidence="1">Cofactor biosynthesis; molybdopterin biosynthesis.</text>
</comment>
<evidence type="ECO:0000259" key="6">
    <source>
        <dbReference type="SMART" id="SM00852"/>
    </source>
</evidence>
<sequence>MPSSSQAEPQLAGLPLRGGDLSQGVHVKFGIVTVSDRASTGVYEDKSGPAILQFFHEAIASGWEAEYRCIADERPLIESTLCELVDQAGCSFVVTTGGTGPAPRDVTPEATEAVCERMMPGYGEQMRAISLRFVPTAVLSRQTAGLRGKALLLNLPGKPKAIRETIDEIFVSVPACIRLLGGPDILTHDAVVKAFRMPADSVPSKQ</sequence>
<keyword evidence="4" id="KW-0067">ATP-binding</keyword>
<dbReference type="SUPFAM" id="SSF53218">
    <property type="entry name" value="Molybdenum cofactor biosynthesis proteins"/>
    <property type="match status" value="1"/>
</dbReference>
<dbReference type="FunFam" id="3.40.980.10:FF:000005">
    <property type="entry name" value="Molybdopterin biosynthesis mog protein"/>
    <property type="match status" value="1"/>
</dbReference>
<dbReference type="GO" id="GO:0005524">
    <property type="term" value="F:ATP binding"/>
    <property type="evidence" value="ECO:0007669"/>
    <property type="project" value="UniProtKB-KW"/>
</dbReference>
<evidence type="ECO:0000256" key="4">
    <source>
        <dbReference type="ARBA" id="ARBA00022840"/>
    </source>
</evidence>
<dbReference type="GO" id="GO:0006777">
    <property type="term" value="P:Mo-molybdopterin cofactor biosynthetic process"/>
    <property type="evidence" value="ECO:0007669"/>
    <property type="project" value="UniProtKB-KW"/>
</dbReference>
<reference evidence="7" key="1">
    <citation type="submission" date="2021-01" db="EMBL/GenBank/DDBJ databases">
        <authorList>
            <person name="Eckstrom K.M.E."/>
        </authorList>
    </citation>
    <scope>NUCLEOTIDE SEQUENCE</scope>
    <source>
        <strain evidence="7">UVCC 0001</strain>
    </source>
</reference>
<evidence type="ECO:0000256" key="3">
    <source>
        <dbReference type="ARBA" id="ARBA00022741"/>
    </source>
</evidence>
<evidence type="ECO:0000256" key="5">
    <source>
        <dbReference type="ARBA" id="ARBA00023150"/>
    </source>
</evidence>
<dbReference type="EMBL" id="JASFZW010000006">
    <property type="protein sequence ID" value="KAK2077442.1"/>
    <property type="molecule type" value="Genomic_DNA"/>
</dbReference>
<evidence type="ECO:0000256" key="2">
    <source>
        <dbReference type="ARBA" id="ARBA00022679"/>
    </source>
</evidence>
<accession>A0AAD9IK15</accession>
<protein>
    <recommendedName>
        <fullName evidence="6">MoaB/Mog domain-containing protein</fullName>
    </recommendedName>
</protein>
<dbReference type="NCBIfam" id="TIGR00177">
    <property type="entry name" value="molyb_syn"/>
    <property type="match status" value="1"/>
</dbReference>
<feature type="domain" description="MoaB/Mog" evidence="6">
    <location>
        <begin position="30"/>
        <end position="177"/>
    </location>
</feature>
<keyword evidence="3" id="KW-0547">Nucleotide-binding</keyword>
<dbReference type="Gene3D" id="3.40.980.10">
    <property type="entry name" value="MoaB/Mog-like domain"/>
    <property type="match status" value="1"/>
</dbReference>
<name>A0AAD9IK15_PROWI</name>
<dbReference type="AlphaFoldDB" id="A0AAD9IK15"/>
<dbReference type="InterPro" id="IPR001453">
    <property type="entry name" value="MoaB/Mog_dom"/>
</dbReference>
<dbReference type="Pfam" id="PF00994">
    <property type="entry name" value="MoCF_biosynth"/>
    <property type="match status" value="1"/>
</dbReference>
<dbReference type="InterPro" id="IPR036425">
    <property type="entry name" value="MoaB/Mog-like_dom_sf"/>
</dbReference>
<keyword evidence="8" id="KW-1185">Reference proteome</keyword>
<evidence type="ECO:0000313" key="7">
    <source>
        <dbReference type="EMBL" id="KAK2077442.1"/>
    </source>
</evidence>
<dbReference type="CDD" id="cd00886">
    <property type="entry name" value="MogA_MoaB"/>
    <property type="match status" value="1"/>
</dbReference>
<gene>
    <name evidence="7" type="ORF">QBZ16_004287</name>
</gene>
<organism evidence="7 8">
    <name type="scientific">Prototheca wickerhamii</name>
    <dbReference type="NCBI Taxonomy" id="3111"/>
    <lineage>
        <taxon>Eukaryota</taxon>
        <taxon>Viridiplantae</taxon>
        <taxon>Chlorophyta</taxon>
        <taxon>core chlorophytes</taxon>
        <taxon>Trebouxiophyceae</taxon>
        <taxon>Chlorellales</taxon>
        <taxon>Chlorellaceae</taxon>
        <taxon>Prototheca</taxon>
    </lineage>
</organism>
<dbReference type="Proteomes" id="UP001255856">
    <property type="component" value="Unassembled WGS sequence"/>
</dbReference>
<dbReference type="PANTHER" id="PTHR43764:SF1">
    <property type="entry name" value="MOLYBDOPTERIN MOLYBDOTRANSFERASE"/>
    <property type="match status" value="1"/>
</dbReference>
<comment type="caution">
    <text evidence="7">The sequence shown here is derived from an EMBL/GenBank/DDBJ whole genome shotgun (WGS) entry which is preliminary data.</text>
</comment>
<keyword evidence="5" id="KW-0501">Molybdenum cofactor biosynthesis</keyword>
<dbReference type="InterPro" id="IPR051920">
    <property type="entry name" value="MPT_Adenylyltrnsfr/MoaC-Rel"/>
</dbReference>
<evidence type="ECO:0000256" key="1">
    <source>
        <dbReference type="ARBA" id="ARBA00005046"/>
    </source>
</evidence>
<dbReference type="NCBIfam" id="NF006932">
    <property type="entry name" value="PRK09417.1"/>
    <property type="match status" value="1"/>
</dbReference>
<keyword evidence="2" id="KW-0808">Transferase</keyword>
<dbReference type="SMART" id="SM00852">
    <property type="entry name" value="MoCF_biosynth"/>
    <property type="match status" value="1"/>
</dbReference>
<evidence type="ECO:0000313" key="8">
    <source>
        <dbReference type="Proteomes" id="UP001255856"/>
    </source>
</evidence>
<proteinExistence type="predicted"/>
<dbReference type="PANTHER" id="PTHR43764">
    <property type="entry name" value="MOLYBDENUM COFACTOR BIOSYNTHESIS"/>
    <property type="match status" value="1"/>
</dbReference>